<feature type="compositionally biased region" description="Low complexity" evidence="1">
    <location>
        <begin position="170"/>
        <end position="190"/>
    </location>
</feature>
<evidence type="ECO:0000256" key="1">
    <source>
        <dbReference type="SAM" id="MobiDB-lite"/>
    </source>
</evidence>
<evidence type="ECO:0000313" key="3">
    <source>
        <dbReference type="Proteomes" id="UP000613740"/>
    </source>
</evidence>
<name>A0A836B9W6_9CHLO</name>
<feature type="compositionally biased region" description="Low complexity" evidence="1">
    <location>
        <begin position="334"/>
        <end position="344"/>
    </location>
</feature>
<reference evidence="2" key="1">
    <citation type="journal article" date="2020" name="bioRxiv">
        <title>Comparative genomics of Chlamydomonas.</title>
        <authorList>
            <person name="Craig R.J."/>
            <person name="Hasan A.R."/>
            <person name="Ness R.W."/>
            <person name="Keightley P.D."/>
        </authorList>
    </citation>
    <scope>NUCLEOTIDE SEQUENCE</scope>
    <source>
        <strain evidence="2">CCAP 11/173</strain>
    </source>
</reference>
<feature type="compositionally biased region" description="Low complexity" evidence="1">
    <location>
        <begin position="142"/>
        <end position="159"/>
    </location>
</feature>
<feature type="region of interest" description="Disordered" evidence="1">
    <location>
        <begin position="329"/>
        <end position="370"/>
    </location>
</feature>
<keyword evidence="3" id="KW-1185">Reference proteome</keyword>
<comment type="caution">
    <text evidence="2">The sequence shown here is derived from an EMBL/GenBank/DDBJ whole genome shotgun (WGS) entry which is preliminary data.</text>
</comment>
<gene>
    <name evidence="2" type="ORF">HYH02_003198</name>
</gene>
<accession>A0A836B9W6</accession>
<feature type="compositionally biased region" description="Pro residues" evidence="1">
    <location>
        <begin position="160"/>
        <end position="169"/>
    </location>
</feature>
<feature type="compositionally biased region" description="Basic residues" evidence="1">
    <location>
        <begin position="346"/>
        <end position="361"/>
    </location>
</feature>
<feature type="compositionally biased region" description="Low complexity" evidence="1">
    <location>
        <begin position="112"/>
        <end position="123"/>
    </location>
</feature>
<organism evidence="2 3">
    <name type="scientific">Chlamydomonas schloesseri</name>
    <dbReference type="NCBI Taxonomy" id="2026947"/>
    <lineage>
        <taxon>Eukaryota</taxon>
        <taxon>Viridiplantae</taxon>
        <taxon>Chlorophyta</taxon>
        <taxon>core chlorophytes</taxon>
        <taxon>Chlorophyceae</taxon>
        <taxon>CS clade</taxon>
        <taxon>Chlamydomonadales</taxon>
        <taxon>Chlamydomonadaceae</taxon>
        <taxon>Chlamydomonas</taxon>
    </lineage>
</organism>
<feature type="compositionally biased region" description="Polar residues" evidence="1">
    <location>
        <begin position="239"/>
        <end position="248"/>
    </location>
</feature>
<feature type="compositionally biased region" description="Low complexity" evidence="1">
    <location>
        <begin position="28"/>
        <end position="47"/>
    </location>
</feature>
<dbReference type="OrthoDB" id="10684480at2759"/>
<feature type="region of interest" description="Disordered" evidence="1">
    <location>
        <begin position="1"/>
        <end position="47"/>
    </location>
</feature>
<proteinExistence type="predicted"/>
<dbReference type="Proteomes" id="UP000613740">
    <property type="component" value="Unassembled WGS sequence"/>
</dbReference>
<protein>
    <submittedName>
        <fullName evidence="2">Uncharacterized protein</fullName>
    </submittedName>
</protein>
<evidence type="ECO:0000313" key="2">
    <source>
        <dbReference type="EMBL" id="KAG2452166.1"/>
    </source>
</evidence>
<dbReference type="AlphaFoldDB" id="A0A836B9W6"/>
<sequence length="530" mass="52323">MLHNAAHPSATPGLPGDLAPSSTSSQSAPGARGVARPLPAAGAGAPARAPCLSGNILVWTSSPSPGACAGLASSAEEGPDGVTRRPSAGSLSGRALSTSVSILCSPARDSTRSSNSSVTTTSSGRMVAKPPRASVFGPGTYPQHLQEQQVQQQQEQQRPLQPPPLPRLPSLPAAPSSSTAAVAMAAQPPAFEQPARQPPCDQALMSASSSGILPPPTVAGACRQQQASGAPAPTAFYGPTSSSSNSHLVSARSDPAPLLHSCGSGISLAAPASPSPSGSLSSAACSAALPPLPQPPPQCLSYVSAASSQHPMAATAAVAAAVSRKRKNTSCALQQQQQQQAAAAPARRHSHGHHNHHRHQHTGSEAAAAAAASAPAAAVAAGAPTARAVAPHQASGGLAPTSALHPFTFTCSYFSNPSVVAQLRVMGQGVAPAPAPAHNGVFGGGAAASACVVSTANVVAGAGMQHAAAPAAAGTASCAVPDLDPISAAALMLDLDTKGADLAVGDGFMFQNCDELLSGAGDPWAQLFQE</sequence>
<dbReference type="EMBL" id="JAEHOD010000006">
    <property type="protein sequence ID" value="KAG2452166.1"/>
    <property type="molecule type" value="Genomic_DNA"/>
</dbReference>
<feature type="region of interest" description="Disordered" evidence="1">
    <location>
        <begin position="67"/>
        <end position="253"/>
    </location>
</feature>